<dbReference type="PANTHER" id="PTHR45655:SF13">
    <property type="entry name" value="SOLUBLE GUANYLATE CYCLASE GCY-32-RELATED"/>
    <property type="match status" value="1"/>
</dbReference>
<evidence type="ECO:0000259" key="1">
    <source>
        <dbReference type="Pfam" id="PF07700"/>
    </source>
</evidence>
<dbReference type="InterPro" id="IPR038158">
    <property type="entry name" value="H-NOX_domain_sf"/>
</dbReference>
<evidence type="ECO:0000313" key="2">
    <source>
        <dbReference type="EMBL" id="MEC3861876.1"/>
    </source>
</evidence>
<gene>
    <name evidence="2" type="ORF">VK792_11325</name>
</gene>
<dbReference type="Gene3D" id="3.90.1520.10">
    <property type="entry name" value="H-NOX domain"/>
    <property type="match status" value="1"/>
</dbReference>
<dbReference type="InterPro" id="IPR024096">
    <property type="entry name" value="NO_sig/Golgi_transp_ligand-bd"/>
</dbReference>
<accession>A0ABU6HIZ3</accession>
<name>A0ABU6HIZ3_9RHOB</name>
<keyword evidence="3" id="KW-1185">Reference proteome</keyword>
<feature type="domain" description="Heme NO-binding" evidence="1">
    <location>
        <begin position="2"/>
        <end position="158"/>
    </location>
</feature>
<dbReference type="EMBL" id="JAYLLH010000014">
    <property type="protein sequence ID" value="MEC3861876.1"/>
    <property type="molecule type" value="Genomic_DNA"/>
</dbReference>
<dbReference type="Pfam" id="PF07700">
    <property type="entry name" value="HNOB"/>
    <property type="match status" value="1"/>
</dbReference>
<dbReference type="InterPro" id="IPR011644">
    <property type="entry name" value="Heme_NO-bd"/>
</dbReference>
<organism evidence="2 3">
    <name type="scientific">Mesobacterium hydrothermale</name>
    <dbReference type="NCBI Taxonomy" id="3111907"/>
    <lineage>
        <taxon>Bacteria</taxon>
        <taxon>Pseudomonadati</taxon>
        <taxon>Pseudomonadota</taxon>
        <taxon>Alphaproteobacteria</taxon>
        <taxon>Rhodobacterales</taxon>
        <taxon>Roseobacteraceae</taxon>
        <taxon>Mesobacterium</taxon>
    </lineage>
</organism>
<dbReference type="RefSeq" id="WP_326297602.1">
    <property type="nucleotide sequence ID" value="NZ_JAYLLH010000014.1"/>
</dbReference>
<reference evidence="2 3" key="1">
    <citation type="submission" date="2024-01" db="EMBL/GenBank/DDBJ databases">
        <title>Mesobacterium rodlantinim sp. nov., isolated from shallow sea hydrothermal systems off Kueishantao Island.</title>
        <authorList>
            <person name="Su Z."/>
            <person name="Tang K."/>
        </authorList>
    </citation>
    <scope>NUCLEOTIDE SEQUENCE [LARGE SCALE GENOMIC DNA]</scope>
    <source>
        <strain evidence="2 3">TK19101</strain>
    </source>
</reference>
<dbReference type="SUPFAM" id="SSF111126">
    <property type="entry name" value="Ligand-binding domain in the NO signalling and Golgi transport"/>
    <property type="match status" value="1"/>
</dbReference>
<comment type="caution">
    <text evidence="2">The sequence shown here is derived from an EMBL/GenBank/DDBJ whole genome shotgun (WGS) entry which is preliminary data.</text>
</comment>
<protein>
    <submittedName>
        <fullName evidence="2">Heme NO-binding domain-containing protein</fullName>
    </submittedName>
</protein>
<evidence type="ECO:0000313" key="3">
    <source>
        <dbReference type="Proteomes" id="UP001348149"/>
    </source>
</evidence>
<sequence>MHGLIFRSFQNFLTDTYGADCWLGVVDAAALDFAEFEAMLGYDAALAHRVLAAAEKVLGKSRDTLLEDMGTYLVSHPNTQSVRRLLRFGGADFIDFLHSLDDLQDRVRLALSDLDMPALALTDDGPQQFTLNCRGFGGLFGHVFVGLLRAMADDYGALVCLEHKGRTGDCETIAITVFHASYAEGRSFDLAAGVADRRKGAP</sequence>
<dbReference type="Proteomes" id="UP001348149">
    <property type="component" value="Unassembled WGS sequence"/>
</dbReference>
<dbReference type="PANTHER" id="PTHR45655">
    <property type="entry name" value="GUANYLATE CYCLASE SOLUBLE SUBUNIT BETA-2"/>
    <property type="match status" value="1"/>
</dbReference>
<proteinExistence type="predicted"/>